<evidence type="ECO:0000259" key="1">
    <source>
        <dbReference type="Pfam" id="PF17906"/>
    </source>
</evidence>
<dbReference type="Proteomes" id="UP000024635">
    <property type="component" value="Unassembled WGS sequence"/>
</dbReference>
<dbReference type="InterPro" id="IPR052709">
    <property type="entry name" value="Transposase-MT_Hybrid"/>
</dbReference>
<name>A0A016SCF4_9BILA</name>
<dbReference type="GO" id="GO:0042800">
    <property type="term" value="F:histone H3K4 methyltransferase activity"/>
    <property type="evidence" value="ECO:0007669"/>
    <property type="project" value="TreeGrafter"/>
</dbReference>
<dbReference type="PANTHER" id="PTHR46060">
    <property type="entry name" value="MARINER MOS1 TRANSPOSASE-LIKE PROTEIN"/>
    <property type="match status" value="1"/>
</dbReference>
<dbReference type="GO" id="GO:0005634">
    <property type="term" value="C:nucleus"/>
    <property type="evidence" value="ECO:0007669"/>
    <property type="project" value="TreeGrafter"/>
</dbReference>
<keyword evidence="3" id="KW-1185">Reference proteome</keyword>
<dbReference type="STRING" id="53326.A0A016SCF4"/>
<evidence type="ECO:0000313" key="3">
    <source>
        <dbReference type="Proteomes" id="UP000024635"/>
    </source>
</evidence>
<dbReference type="GO" id="GO:0003697">
    <property type="term" value="F:single-stranded DNA binding"/>
    <property type="evidence" value="ECO:0007669"/>
    <property type="project" value="TreeGrafter"/>
</dbReference>
<dbReference type="PANTHER" id="PTHR46060:SF2">
    <property type="entry name" value="HISTONE-LYSINE N-METHYLTRANSFERASE SETMAR"/>
    <property type="match status" value="1"/>
</dbReference>
<dbReference type="GO" id="GO:0006303">
    <property type="term" value="P:double-strand break repair via nonhomologous end joining"/>
    <property type="evidence" value="ECO:0007669"/>
    <property type="project" value="TreeGrafter"/>
</dbReference>
<dbReference type="GO" id="GO:0044547">
    <property type="term" value="F:DNA topoisomerase binding"/>
    <property type="evidence" value="ECO:0007669"/>
    <property type="project" value="TreeGrafter"/>
</dbReference>
<reference evidence="3" key="1">
    <citation type="journal article" date="2015" name="Nat. Genet.">
        <title>The genome and transcriptome of the zoonotic hookworm Ancylostoma ceylanicum identify infection-specific gene families.</title>
        <authorList>
            <person name="Schwarz E.M."/>
            <person name="Hu Y."/>
            <person name="Antoshechkin I."/>
            <person name="Miller M.M."/>
            <person name="Sternberg P.W."/>
            <person name="Aroian R.V."/>
        </authorList>
    </citation>
    <scope>NUCLEOTIDE SEQUENCE</scope>
    <source>
        <strain evidence="3">HY135</strain>
    </source>
</reference>
<protein>
    <recommendedName>
        <fullName evidence="1">Mos1 transposase HTH domain-containing protein</fullName>
    </recommendedName>
</protein>
<dbReference type="InterPro" id="IPR041426">
    <property type="entry name" value="Mos1_HTH"/>
</dbReference>
<dbReference type="GO" id="GO:0003690">
    <property type="term" value="F:double-stranded DNA binding"/>
    <property type="evidence" value="ECO:0007669"/>
    <property type="project" value="TreeGrafter"/>
</dbReference>
<dbReference type="AlphaFoldDB" id="A0A016SCF4"/>
<dbReference type="GO" id="GO:0035861">
    <property type="term" value="C:site of double-strand break"/>
    <property type="evidence" value="ECO:0007669"/>
    <property type="project" value="TreeGrafter"/>
</dbReference>
<dbReference type="OrthoDB" id="5872915at2759"/>
<dbReference type="Pfam" id="PF17906">
    <property type="entry name" value="HTH_48"/>
    <property type="match status" value="1"/>
</dbReference>
<dbReference type="GO" id="GO:0044774">
    <property type="term" value="P:mitotic DNA integrity checkpoint signaling"/>
    <property type="evidence" value="ECO:0007669"/>
    <property type="project" value="TreeGrafter"/>
</dbReference>
<proteinExistence type="predicted"/>
<accession>A0A016SCF4</accession>
<gene>
    <name evidence="2" type="primary">Acey_s0249.g131</name>
    <name evidence="2" type="ORF">Y032_0249g131</name>
</gene>
<dbReference type="GO" id="GO:0015074">
    <property type="term" value="P:DNA integration"/>
    <property type="evidence" value="ECO:0007669"/>
    <property type="project" value="TreeGrafter"/>
</dbReference>
<dbReference type="Gene3D" id="1.10.10.1450">
    <property type="match status" value="1"/>
</dbReference>
<evidence type="ECO:0000313" key="2">
    <source>
        <dbReference type="EMBL" id="EYB88330.1"/>
    </source>
</evidence>
<dbReference type="GO" id="GO:0046975">
    <property type="term" value="F:histone H3K36 methyltransferase activity"/>
    <property type="evidence" value="ECO:0007669"/>
    <property type="project" value="TreeGrafter"/>
</dbReference>
<feature type="domain" description="Mos1 transposase HTH" evidence="1">
    <location>
        <begin position="5"/>
        <end position="54"/>
    </location>
</feature>
<dbReference type="GO" id="GO:0031297">
    <property type="term" value="P:replication fork processing"/>
    <property type="evidence" value="ECO:0007669"/>
    <property type="project" value="TreeGrafter"/>
</dbReference>
<dbReference type="EMBL" id="JARK01001585">
    <property type="protein sequence ID" value="EYB88330.1"/>
    <property type="molecule type" value="Genomic_DNA"/>
</dbReference>
<dbReference type="GO" id="GO:0000014">
    <property type="term" value="F:single-stranded DNA endodeoxyribonuclease activity"/>
    <property type="evidence" value="ECO:0007669"/>
    <property type="project" value="TreeGrafter"/>
</dbReference>
<dbReference type="GO" id="GO:0000729">
    <property type="term" value="P:DNA double-strand break processing"/>
    <property type="evidence" value="ECO:0007669"/>
    <property type="project" value="TreeGrafter"/>
</dbReference>
<dbReference type="GO" id="GO:0000793">
    <property type="term" value="C:condensed chromosome"/>
    <property type="evidence" value="ECO:0007669"/>
    <property type="project" value="TreeGrafter"/>
</dbReference>
<comment type="caution">
    <text evidence="2">The sequence shown here is derived from an EMBL/GenBank/DDBJ whole genome shotgun (WGS) entry which is preliminary data.</text>
</comment>
<organism evidence="2 3">
    <name type="scientific">Ancylostoma ceylanicum</name>
    <dbReference type="NCBI Taxonomy" id="53326"/>
    <lineage>
        <taxon>Eukaryota</taxon>
        <taxon>Metazoa</taxon>
        <taxon>Ecdysozoa</taxon>
        <taxon>Nematoda</taxon>
        <taxon>Chromadorea</taxon>
        <taxon>Rhabditida</taxon>
        <taxon>Rhabditina</taxon>
        <taxon>Rhabditomorpha</taxon>
        <taxon>Strongyloidea</taxon>
        <taxon>Ancylostomatidae</taxon>
        <taxon>Ancylostomatinae</taxon>
        <taxon>Ancylostoma</taxon>
    </lineage>
</organism>
<sequence>MDMKKNVYRATLLLQYRRGSTADEAHRFLLDSMGDQALSRATCFIWYRKFRNGEESLDEAPRIGRPPTQKRSVVIATCEAQPDLSVRDIAACTQTPKFTVHEVLRTSGKVPKLLRVLPHALSTRDKKRRVEVCISLLSRRRTFAWIDSIVTMDEK</sequence>